<feature type="domain" description="HAT C-terminal dimerisation" evidence="1">
    <location>
        <begin position="8"/>
        <end position="76"/>
    </location>
</feature>
<organism evidence="2 3">
    <name type="scientific">Eumeta variegata</name>
    <name type="common">Bagworm moth</name>
    <name type="synonym">Eumeta japonica</name>
    <dbReference type="NCBI Taxonomy" id="151549"/>
    <lineage>
        <taxon>Eukaryota</taxon>
        <taxon>Metazoa</taxon>
        <taxon>Ecdysozoa</taxon>
        <taxon>Arthropoda</taxon>
        <taxon>Hexapoda</taxon>
        <taxon>Insecta</taxon>
        <taxon>Pterygota</taxon>
        <taxon>Neoptera</taxon>
        <taxon>Endopterygota</taxon>
        <taxon>Lepidoptera</taxon>
        <taxon>Glossata</taxon>
        <taxon>Ditrysia</taxon>
        <taxon>Tineoidea</taxon>
        <taxon>Psychidae</taxon>
        <taxon>Oiketicinae</taxon>
        <taxon>Eumeta</taxon>
    </lineage>
</organism>
<gene>
    <name evidence="2" type="ORF">EVAR_27857_1</name>
</gene>
<dbReference type="Proteomes" id="UP000299102">
    <property type="component" value="Unassembled WGS sequence"/>
</dbReference>
<dbReference type="Pfam" id="PF05699">
    <property type="entry name" value="Dimer_Tnp_hAT"/>
    <property type="match status" value="1"/>
</dbReference>
<accession>A0A4C1VJA8</accession>
<dbReference type="GO" id="GO:0046983">
    <property type="term" value="F:protein dimerization activity"/>
    <property type="evidence" value="ECO:0007669"/>
    <property type="project" value="InterPro"/>
</dbReference>
<dbReference type="STRING" id="151549.A0A4C1VJA8"/>
<dbReference type="EMBL" id="BGZK01000352">
    <property type="protein sequence ID" value="GBP38670.1"/>
    <property type="molecule type" value="Genomic_DNA"/>
</dbReference>
<keyword evidence="3" id="KW-1185">Reference proteome</keyword>
<dbReference type="PANTHER" id="PTHR45749">
    <property type="match status" value="1"/>
</dbReference>
<dbReference type="InterPro" id="IPR008906">
    <property type="entry name" value="HATC_C_dom"/>
</dbReference>
<proteinExistence type="predicted"/>
<dbReference type="OrthoDB" id="10063284at2759"/>
<comment type="caution">
    <text evidence="2">The sequence shown here is derived from an EMBL/GenBank/DDBJ whole genome shotgun (WGS) entry which is preliminary data.</text>
</comment>
<dbReference type="PANTHER" id="PTHR45749:SF21">
    <property type="entry name" value="DUF4371 DOMAIN-CONTAINING PROTEIN"/>
    <property type="match status" value="1"/>
</dbReference>
<evidence type="ECO:0000259" key="1">
    <source>
        <dbReference type="Pfam" id="PF05699"/>
    </source>
</evidence>
<name>A0A4C1VJA8_EUMVA</name>
<dbReference type="AlphaFoldDB" id="A0A4C1VJA8"/>
<sequence length="108" mass="12388">MPLKESVTKSNEKSCAFELLQYLCKHYLQEAFPNVSIALGIYYTLPTTSASSERSFRKLKIIKTFLPSTISQERLSGIENPAVRNKTAFQKDFDQLIQSFVEKKHVKL</sequence>
<evidence type="ECO:0000313" key="3">
    <source>
        <dbReference type="Proteomes" id="UP000299102"/>
    </source>
</evidence>
<reference evidence="2 3" key="1">
    <citation type="journal article" date="2019" name="Commun. Biol.">
        <title>The bagworm genome reveals a unique fibroin gene that provides high tensile strength.</title>
        <authorList>
            <person name="Kono N."/>
            <person name="Nakamura H."/>
            <person name="Ohtoshi R."/>
            <person name="Tomita M."/>
            <person name="Numata K."/>
            <person name="Arakawa K."/>
        </authorList>
    </citation>
    <scope>NUCLEOTIDE SEQUENCE [LARGE SCALE GENOMIC DNA]</scope>
</reference>
<evidence type="ECO:0000313" key="2">
    <source>
        <dbReference type="EMBL" id="GBP38670.1"/>
    </source>
</evidence>
<protein>
    <recommendedName>
        <fullName evidence="1">HAT C-terminal dimerisation domain-containing protein</fullName>
    </recommendedName>
</protein>